<evidence type="ECO:0000256" key="1">
    <source>
        <dbReference type="ARBA" id="ARBA00037957"/>
    </source>
</evidence>
<protein>
    <submittedName>
        <fullName evidence="3">Family with sequence similarity 113</fullName>
    </submittedName>
</protein>
<dbReference type="PANTHER" id="PTHR14469:SF0">
    <property type="entry name" value="FAMILY WITH SEQUENCE SIMILARITY 113"/>
    <property type="match status" value="1"/>
</dbReference>
<dbReference type="PANTHER" id="PTHR14469">
    <property type="entry name" value="SARCOMA ANTIGEN NY-SAR-23"/>
    <property type="match status" value="1"/>
</dbReference>
<dbReference type="SUPFAM" id="SSF52266">
    <property type="entry name" value="SGNH hydrolase"/>
    <property type="match status" value="1"/>
</dbReference>
<feature type="compositionally biased region" description="Basic residues" evidence="2">
    <location>
        <begin position="334"/>
        <end position="364"/>
    </location>
</feature>
<name>A0A3Q3LZQ3_9LABR</name>
<dbReference type="Ensembl" id="ENSLBET00000014749.1">
    <property type="protein sequence ID" value="ENSLBEP00000013960.1"/>
    <property type="gene ID" value="ENSLBEG00000010828.1"/>
</dbReference>
<organism evidence="3 4">
    <name type="scientific">Labrus bergylta</name>
    <name type="common">ballan wrasse</name>
    <dbReference type="NCBI Taxonomy" id="56723"/>
    <lineage>
        <taxon>Eukaryota</taxon>
        <taxon>Metazoa</taxon>
        <taxon>Chordata</taxon>
        <taxon>Craniata</taxon>
        <taxon>Vertebrata</taxon>
        <taxon>Euteleostomi</taxon>
        <taxon>Actinopterygii</taxon>
        <taxon>Neopterygii</taxon>
        <taxon>Teleostei</taxon>
        <taxon>Neoteleostei</taxon>
        <taxon>Acanthomorphata</taxon>
        <taxon>Eupercaria</taxon>
        <taxon>Labriformes</taxon>
        <taxon>Labridae</taxon>
        <taxon>Labrus</taxon>
    </lineage>
</organism>
<evidence type="ECO:0000313" key="4">
    <source>
        <dbReference type="Proteomes" id="UP000261660"/>
    </source>
</evidence>
<evidence type="ECO:0000256" key="2">
    <source>
        <dbReference type="SAM" id="MobiDB-lite"/>
    </source>
</evidence>
<evidence type="ECO:0000313" key="3">
    <source>
        <dbReference type="Ensembl" id="ENSLBEP00000013960.1"/>
    </source>
</evidence>
<accession>A0A3Q3LZQ3</accession>
<dbReference type="InterPro" id="IPR036514">
    <property type="entry name" value="SGNH_hydro_sf"/>
</dbReference>
<dbReference type="GeneTree" id="ENSGT00390000002231"/>
<sequence>MMTSITQSQASKLLHNKFVVILGDSVQRTIYKDLVLLLQRDQYLTLSQLKTKGEISFEQDFLIEGGRLGFMNNGTNYKEVRQYRSGHHLLRFYFLTRVFSSYVKSILEDFRRGMKPDVIIVSSCIWDISRYGPMSLGYYKRKLHQFFSQITSIVPLDCLILWNTAMPLGEKIKGGFLVPGVSRLGPFLRHNVTEANFFSCMAAKEYDLDVLDLHFHFRHSLQHRMPDGVHWDALAHRHISSLLLHHIADAWGFDLYEPAASQGQVLQGYTDFERPTTRPERPRPRLLQDLGYQPLNRFPEERGRQQLQYDQPSFDYRLHEGGNNSFRADDRCMRCRRRRRPNRRRPYPSRQPRHTPHGHPAYRW</sequence>
<feature type="region of interest" description="Disordered" evidence="2">
    <location>
        <begin position="327"/>
        <end position="364"/>
    </location>
</feature>
<keyword evidence="4" id="KW-1185">Reference proteome</keyword>
<reference evidence="3" key="1">
    <citation type="submission" date="2025-08" db="UniProtKB">
        <authorList>
            <consortium name="Ensembl"/>
        </authorList>
    </citation>
    <scope>IDENTIFICATION</scope>
</reference>
<comment type="similarity">
    <text evidence="1">Belongs to the PC-esterase family.</text>
</comment>
<dbReference type="Gene3D" id="3.40.50.1110">
    <property type="entry name" value="SGNH hydrolase"/>
    <property type="match status" value="1"/>
</dbReference>
<reference evidence="3" key="2">
    <citation type="submission" date="2025-09" db="UniProtKB">
        <authorList>
            <consortium name="Ensembl"/>
        </authorList>
    </citation>
    <scope>IDENTIFICATION</scope>
</reference>
<proteinExistence type="inferred from homology"/>
<dbReference type="AlphaFoldDB" id="A0A3Q3LZQ3"/>
<dbReference type="Proteomes" id="UP000261660">
    <property type="component" value="Unplaced"/>
</dbReference>